<dbReference type="RefSeq" id="WP_208843440.1">
    <property type="nucleotide sequence ID" value="NZ_CP072133.1"/>
</dbReference>
<reference evidence="1" key="1">
    <citation type="submission" date="2021-03" db="EMBL/GenBank/DDBJ databases">
        <title>Complete Genome of Pseudoalteromonas xiamenensis STKMTI.2, a new potential marine bacterium producing anti-Vibrio compounds.</title>
        <authorList>
            <person name="Handayani D.P."/>
            <person name="Isnansetyo A."/>
            <person name="Istiqomah I."/>
            <person name="Jumina J."/>
        </authorList>
    </citation>
    <scope>NUCLEOTIDE SEQUENCE</scope>
    <source>
        <strain evidence="1">STKMTI.2</strain>
    </source>
</reference>
<dbReference type="AlphaFoldDB" id="A0A975HL82"/>
<organism evidence="1 2">
    <name type="scientific">Pseudoalteromonas xiamenensis</name>
    <dbReference type="NCBI Taxonomy" id="882626"/>
    <lineage>
        <taxon>Bacteria</taxon>
        <taxon>Pseudomonadati</taxon>
        <taxon>Pseudomonadota</taxon>
        <taxon>Gammaproteobacteria</taxon>
        <taxon>Alteromonadales</taxon>
        <taxon>Pseudoalteromonadaceae</taxon>
        <taxon>Pseudoalteromonas</taxon>
    </lineage>
</organism>
<accession>A0A975HL82</accession>
<keyword evidence="2" id="KW-1185">Reference proteome</keyword>
<gene>
    <name evidence="1" type="ORF">J5O05_02365</name>
</gene>
<dbReference type="Proteomes" id="UP000664904">
    <property type="component" value="Chromosome"/>
</dbReference>
<dbReference type="EMBL" id="CP072133">
    <property type="protein sequence ID" value="QTH71816.1"/>
    <property type="molecule type" value="Genomic_DNA"/>
</dbReference>
<proteinExistence type="predicted"/>
<evidence type="ECO:0000313" key="1">
    <source>
        <dbReference type="EMBL" id="QTH71816.1"/>
    </source>
</evidence>
<sequence>MIFKHLFTPKWKHPKLQVRVEALSKLDVEKDSAILTTMAKEDSAPEIRRQALAKLNSLGLWWHAFKQDQALKDVAEQQIATAVVNDNLETQLREEYIEKHAPNKLLEKLALTDNDSSLRLKLLKRLSDSSLIEKAFKESEETLQNDLLQLIEQHQLLKSALKHAKGSVQTKIESRLSELKLAEEMPEKVQQETKLVLAKLNHLREKNDWVSVNGEFDSLVAQWSGIEMQWLTEVQQEELSTKYASITEKTERHLERLREVFDVEQAKIKAQQAKSEFQLNVNARFEDLKQRTNAVLQDLDDKAVDTLVNEMLSLQGDIESSDYRSESRIEETAKALIVFREKLANLPAIAQNAKQAKLALDALAKVEPPLNVEQLDSQLAEFDALCRTAKDAIKLVPREFQTGLQKTFKSIVQAFNQAHEVLSNEQKDKQQTARKKAFDTKRLIENGRFNVAFGVFKGFLSEYEGLTTYYQTPLNTLKEEPHGKITRSARLAKIRDRAKT</sequence>
<name>A0A975HL82_9GAMM</name>
<dbReference type="KEGG" id="pxi:J5O05_02365"/>
<protein>
    <submittedName>
        <fullName evidence="1">Uncharacterized protein</fullName>
    </submittedName>
</protein>
<evidence type="ECO:0000313" key="2">
    <source>
        <dbReference type="Proteomes" id="UP000664904"/>
    </source>
</evidence>